<feature type="region of interest" description="Disordered" evidence="1">
    <location>
        <begin position="1"/>
        <end position="36"/>
    </location>
</feature>
<sequence length="266" mass="29569">MSEDEEPLGGYSVEGSMDGFIRPPPPRGLPNNGGHLPRPLPQTLPAVVHPPAPAPPCQAPPVPIGDHVVESLLALAQLSDADIQLTRQLFNAPEQTQWRIQVIMFMWMRRSSPPATIPAPVAANGATRHVYSTVLRTRVRQKIREILMRSTLESYSRAQSVHGHLYVHSPLPLVKEDISPSWAPESMTSLVTFLRAMLKHERTHMRNVLLSNIRQDARPQELGPVPKLFNLIVLLDRAFQPRNALQLAAEIQADLNPAVMVRLALL</sequence>
<evidence type="ECO:0000313" key="2">
    <source>
        <dbReference type="EMBL" id="OAV86616.1"/>
    </source>
</evidence>
<accession>A0A180G1N7</accession>
<dbReference type="EnsemblFungi" id="PTTG_29804-t43_1">
    <property type="protein sequence ID" value="PTTG_29804-t43_1-p1"/>
    <property type="gene ID" value="PTTG_29804"/>
</dbReference>
<reference evidence="2" key="2">
    <citation type="submission" date="2016-05" db="EMBL/GenBank/DDBJ databases">
        <title>Comparative analysis highlights variable genome content of wheat rusts and divergence of the mating loci.</title>
        <authorList>
            <person name="Cuomo C.A."/>
            <person name="Bakkeren G."/>
            <person name="Szabo L."/>
            <person name="Khalil H."/>
            <person name="Joly D."/>
            <person name="Goldberg J."/>
            <person name="Young S."/>
            <person name="Zeng Q."/>
            <person name="Fellers J."/>
        </authorList>
    </citation>
    <scope>NUCLEOTIDE SEQUENCE [LARGE SCALE GENOMIC DNA]</scope>
    <source>
        <strain evidence="2">1-1 BBBD Race 1</strain>
    </source>
</reference>
<name>A0A180G1N7_PUCT1</name>
<reference evidence="3" key="4">
    <citation type="submission" date="2025-05" db="UniProtKB">
        <authorList>
            <consortium name="EnsemblFungi"/>
        </authorList>
    </citation>
    <scope>IDENTIFICATION</scope>
    <source>
        <strain evidence="3">isolate 1-1 / race 1 (BBBD)</strain>
    </source>
</reference>
<evidence type="ECO:0000313" key="3">
    <source>
        <dbReference type="EnsemblFungi" id="PTTG_29804-t43_1-p1"/>
    </source>
</evidence>
<dbReference type="AlphaFoldDB" id="A0A180G1N7"/>
<dbReference type="VEuPathDB" id="FungiDB:PTTG_29804"/>
<protein>
    <submittedName>
        <fullName evidence="2 3">Uncharacterized protein</fullName>
    </submittedName>
</protein>
<proteinExistence type="predicted"/>
<keyword evidence="4" id="KW-1185">Reference proteome</keyword>
<dbReference type="EMBL" id="ADAS02000953">
    <property type="protein sequence ID" value="OAV86616.1"/>
    <property type="molecule type" value="Genomic_DNA"/>
</dbReference>
<organism evidence="2">
    <name type="scientific">Puccinia triticina (isolate 1-1 / race 1 (BBBD))</name>
    <name type="common">Brown leaf rust fungus</name>
    <dbReference type="NCBI Taxonomy" id="630390"/>
    <lineage>
        <taxon>Eukaryota</taxon>
        <taxon>Fungi</taxon>
        <taxon>Dikarya</taxon>
        <taxon>Basidiomycota</taxon>
        <taxon>Pucciniomycotina</taxon>
        <taxon>Pucciniomycetes</taxon>
        <taxon>Pucciniales</taxon>
        <taxon>Pucciniaceae</taxon>
        <taxon>Puccinia</taxon>
    </lineage>
</organism>
<dbReference type="Proteomes" id="UP000005240">
    <property type="component" value="Unassembled WGS sequence"/>
</dbReference>
<reference evidence="3 4" key="3">
    <citation type="journal article" date="2017" name="G3 (Bethesda)">
        <title>Comparative analysis highlights variable genome content of wheat rusts and divergence of the mating loci.</title>
        <authorList>
            <person name="Cuomo C.A."/>
            <person name="Bakkeren G."/>
            <person name="Khalil H.B."/>
            <person name="Panwar V."/>
            <person name="Joly D."/>
            <person name="Linning R."/>
            <person name="Sakthikumar S."/>
            <person name="Song X."/>
            <person name="Adiconis X."/>
            <person name="Fan L."/>
            <person name="Goldberg J.M."/>
            <person name="Levin J.Z."/>
            <person name="Young S."/>
            <person name="Zeng Q."/>
            <person name="Anikster Y."/>
            <person name="Bruce M."/>
            <person name="Wang M."/>
            <person name="Yin C."/>
            <person name="McCallum B."/>
            <person name="Szabo L.J."/>
            <person name="Hulbert S."/>
            <person name="Chen X."/>
            <person name="Fellers J.P."/>
        </authorList>
    </citation>
    <scope>NUCLEOTIDE SEQUENCE</scope>
    <source>
        <strain evidence="4">Isolate 1-1 / race 1 (BBBD)</strain>
        <strain evidence="3">isolate 1-1 / race 1 (BBBD)</strain>
    </source>
</reference>
<reference evidence="2" key="1">
    <citation type="submission" date="2009-11" db="EMBL/GenBank/DDBJ databases">
        <authorList>
            <consortium name="The Broad Institute Genome Sequencing Platform"/>
            <person name="Ward D."/>
            <person name="Feldgarden M."/>
            <person name="Earl A."/>
            <person name="Young S.K."/>
            <person name="Zeng Q."/>
            <person name="Koehrsen M."/>
            <person name="Alvarado L."/>
            <person name="Berlin A."/>
            <person name="Bochicchio J."/>
            <person name="Borenstein D."/>
            <person name="Chapman S.B."/>
            <person name="Chen Z."/>
            <person name="Engels R."/>
            <person name="Freedman E."/>
            <person name="Gellesch M."/>
            <person name="Goldberg J."/>
            <person name="Griggs A."/>
            <person name="Gujja S."/>
            <person name="Heilman E."/>
            <person name="Heiman D."/>
            <person name="Hepburn T."/>
            <person name="Howarth C."/>
            <person name="Jen D."/>
            <person name="Larson L."/>
            <person name="Lewis B."/>
            <person name="Mehta T."/>
            <person name="Park D."/>
            <person name="Pearson M."/>
            <person name="Roberts A."/>
            <person name="Saif S."/>
            <person name="Shea T."/>
            <person name="Shenoy N."/>
            <person name="Sisk P."/>
            <person name="Stolte C."/>
            <person name="Sykes S."/>
            <person name="Thomson T."/>
            <person name="Walk T."/>
            <person name="White J."/>
            <person name="Yandava C."/>
            <person name="Izard J."/>
            <person name="Baranova O.V."/>
            <person name="Blanton J.M."/>
            <person name="Tanner A.C."/>
            <person name="Dewhirst F.E."/>
            <person name="Haas B."/>
            <person name="Nusbaum C."/>
            <person name="Birren B."/>
        </authorList>
    </citation>
    <scope>NUCLEOTIDE SEQUENCE [LARGE SCALE GENOMIC DNA]</scope>
    <source>
        <strain evidence="2">1-1 BBBD Race 1</strain>
    </source>
</reference>
<gene>
    <name evidence="2" type="ORF">PTTG_29804</name>
</gene>
<evidence type="ECO:0000256" key="1">
    <source>
        <dbReference type="SAM" id="MobiDB-lite"/>
    </source>
</evidence>
<evidence type="ECO:0000313" key="4">
    <source>
        <dbReference type="Proteomes" id="UP000005240"/>
    </source>
</evidence>
<dbReference type="OrthoDB" id="10542669at2759"/>